<dbReference type="Gene3D" id="3.40.50.11290">
    <property type="match status" value="1"/>
</dbReference>
<feature type="domain" description="Circularly permuted ATP-grasp type 2" evidence="2">
    <location>
        <begin position="105"/>
        <end position="481"/>
    </location>
</feature>
<dbReference type="InterPro" id="IPR007296">
    <property type="entry name" value="DUF403"/>
</dbReference>
<sequence length="859" mass="94685">MQSSLLADDDDDVPDAATVAAAVARRGTAGQFDELRAELTSAGQPPAPLAPLWREFFTSLGPDGWADLRARQLRVQQRVREDGATYNIYAERGEADRPWPLETLPFIVSADDWAVIEQGVQQRAKLLEMALADIYGPQTLLRDALLPPALVFAHPQYLRPAHGLWPRGDIHLHIAAFDLARTPKGGFTVLAQRLQAPSGLGYLLENRLIIGPQFHDQFAALRVQRIASTFRSLLDGLMRASPAGERSRIVLLTPGPLNETYFEQVFLARYLGVTLVEGSDLTVRGKRLYLKTLHGLERVHVLLRRVDDEFLDPLELRFDSALGVPGLLQALRAGELVMANAPGAGFLESLGLSAFWPAVARELLGEDLLLPAPTTWWCGEEAVWEAQRERLEEFIVVPTFPGTAQGPQIVSQLDEAQRTALVARIDADPAAYTLLRPQRPSETPVWADGQLWPRAAVMRVFALADGTGGWRVLPGALTRVAGRDEAMHDPLLSMQRGSASVDTWVIARGAVDATSLLPKPLSVAELQGWHRTVSSRAAENLFWLGRYTERAENCARMARVMLEALPEGSEPVLQFFDALARRHGLVPAGVPTPQQSMRLFERALVHGLGDTDDLTSVAYNLRALRGCAKALRERLSPEHWKLIHEVGDHFEHHLAAVIEEGEGHAAPPDVLGVLARATTHLAAITGAQTDRMTRDDGWRLLSVGRQIERLDVLANALALAFECGVHEADDGFAAILGIFDSIITYRAQFQARREVLPLLHLLVLDTDNPRSLAWVARTMRDRLRKLARQDPAWVAEITDSLPTPDNWSLDALTAPDPAGRHGALIEALESCSDAARELSDQIGRHLFVHVVSPERSVWV</sequence>
<dbReference type="EMBL" id="JABRWJ010000007">
    <property type="protein sequence ID" value="NRF70021.1"/>
    <property type="molecule type" value="Genomic_DNA"/>
</dbReference>
<reference evidence="3 4" key="1">
    <citation type="submission" date="2020-05" db="EMBL/GenBank/DDBJ databases">
        <title>Aquincola sp. isolate from soil.</title>
        <authorList>
            <person name="Han J."/>
            <person name="Kim D.-U."/>
        </authorList>
    </citation>
    <scope>NUCLEOTIDE SEQUENCE [LARGE SCALE GENOMIC DNA]</scope>
    <source>
        <strain evidence="3 4">S2</strain>
    </source>
</reference>
<evidence type="ECO:0000313" key="4">
    <source>
        <dbReference type="Proteomes" id="UP000737171"/>
    </source>
</evidence>
<keyword evidence="4" id="KW-1185">Reference proteome</keyword>
<protein>
    <submittedName>
        <fullName evidence="3">Circularly permuted type 2 ATP-grasp protein</fullName>
    </submittedName>
</protein>
<organism evidence="3 4">
    <name type="scientific">Pseudaquabacterium terrae</name>
    <dbReference type="NCBI Taxonomy" id="2732868"/>
    <lineage>
        <taxon>Bacteria</taxon>
        <taxon>Pseudomonadati</taxon>
        <taxon>Pseudomonadota</taxon>
        <taxon>Betaproteobacteria</taxon>
        <taxon>Burkholderiales</taxon>
        <taxon>Sphaerotilaceae</taxon>
        <taxon>Pseudaquabacterium</taxon>
    </lineage>
</organism>
<dbReference type="Pfam" id="PF14403">
    <property type="entry name" value="CP_ATPgrasp_2"/>
    <property type="match status" value="1"/>
</dbReference>
<evidence type="ECO:0000259" key="1">
    <source>
        <dbReference type="Pfam" id="PF04168"/>
    </source>
</evidence>
<dbReference type="PANTHER" id="PTHR34595:SF2">
    <property type="entry name" value="BLR2978 PROTEIN"/>
    <property type="match status" value="1"/>
</dbReference>
<dbReference type="PANTHER" id="PTHR34595">
    <property type="entry name" value="BLR5612 PROTEIN"/>
    <property type="match status" value="1"/>
</dbReference>
<proteinExistence type="predicted"/>
<accession>A0ABX2EN13</accession>
<dbReference type="RefSeq" id="WP_173128069.1">
    <property type="nucleotide sequence ID" value="NZ_JABRWJ010000007.1"/>
</dbReference>
<evidence type="ECO:0000259" key="2">
    <source>
        <dbReference type="Pfam" id="PF14403"/>
    </source>
</evidence>
<dbReference type="InterPro" id="IPR051680">
    <property type="entry name" value="ATP-dep_Glu-Cys_Ligase-2"/>
</dbReference>
<gene>
    <name evidence="3" type="ORF">HLB44_23740</name>
</gene>
<dbReference type="SUPFAM" id="SSF56059">
    <property type="entry name" value="Glutathione synthetase ATP-binding domain-like"/>
    <property type="match status" value="1"/>
</dbReference>
<dbReference type="Pfam" id="PF04168">
    <property type="entry name" value="Alpha-E"/>
    <property type="match status" value="1"/>
</dbReference>
<dbReference type="InterPro" id="IPR025841">
    <property type="entry name" value="CP_ATPgrasp_2"/>
</dbReference>
<name>A0ABX2EN13_9BURK</name>
<comment type="caution">
    <text evidence="3">The sequence shown here is derived from an EMBL/GenBank/DDBJ whole genome shotgun (WGS) entry which is preliminary data.</text>
</comment>
<evidence type="ECO:0000313" key="3">
    <source>
        <dbReference type="EMBL" id="NRF70021.1"/>
    </source>
</evidence>
<dbReference type="Proteomes" id="UP000737171">
    <property type="component" value="Unassembled WGS sequence"/>
</dbReference>
<feature type="domain" description="DUF403" evidence="1">
    <location>
        <begin position="534"/>
        <end position="847"/>
    </location>
</feature>